<evidence type="ECO:0000256" key="1">
    <source>
        <dbReference type="ARBA" id="ARBA00004126"/>
    </source>
</evidence>
<evidence type="ECO:0000313" key="8">
    <source>
        <dbReference type="EMBL" id="KAK4132665.1"/>
    </source>
</evidence>
<keyword evidence="2" id="KW-0812">Transmembrane</keyword>
<keyword evidence="3" id="KW-1133">Transmembrane helix</keyword>
<evidence type="ECO:0000256" key="7">
    <source>
        <dbReference type="SAM" id="MobiDB-lite"/>
    </source>
</evidence>
<dbReference type="GO" id="GO:0031965">
    <property type="term" value="C:nuclear membrane"/>
    <property type="evidence" value="ECO:0007669"/>
    <property type="project" value="UniProtKB-SubCell"/>
</dbReference>
<dbReference type="PANTHER" id="PTHR12265">
    <property type="entry name" value="TRANSMEMBRANE PROTEIN 53"/>
    <property type="match status" value="1"/>
</dbReference>
<sequence length="403" mass="42837">MGKERTEFSLAGFARIAPSIYIQDPQLNTYDADHGTNSSQLPLINSFSSLSPPSGPAANLSRRRADTPPPDLIILTSWTGAASKHVAKYTAAYNNLYPGVPILLITTALSDLCLRSTKTKLAALAPAITYLLSPSHSPTAAPRFAACLLHAFSEGGAHKAVLLARAYLAATTITTRPQRLPVAAFLLDSTPGCASYRRARTAFARALPGHQDNAVGRALAAGVVGAAWLALKGRSATAGRRRQMDGCGGGRHLPSSQGEGHGDREGGQDKRDFIAATRRALNDEALWAVRGVPRTYLFGEADEVVWWRDVHRHAVESARRGGTSDGQFGCDGGLEAAGTGTGTGSLMVRFQRTAHCAHAKGIVNGRLYWAAVRQTWDAREDGGLGMCLGLGRRLSLDSLCLVE</sequence>
<evidence type="ECO:0000256" key="4">
    <source>
        <dbReference type="ARBA" id="ARBA00023136"/>
    </source>
</evidence>
<evidence type="ECO:0000256" key="6">
    <source>
        <dbReference type="ARBA" id="ARBA00037847"/>
    </source>
</evidence>
<evidence type="ECO:0000256" key="2">
    <source>
        <dbReference type="ARBA" id="ARBA00022692"/>
    </source>
</evidence>
<dbReference type="Proteomes" id="UP001304895">
    <property type="component" value="Unassembled WGS sequence"/>
</dbReference>
<organism evidence="8 9">
    <name type="scientific">Trichocladium antarcticum</name>
    <dbReference type="NCBI Taxonomy" id="1450529"/>
    <lineage>
        <taxon>Eukaryota</taxon>
        <taxon>Fungi</taxon>
        <taxon>Dikarya</taxon>
        <taxon>Ascomycota</taxon>
        <taxon>Pezizomycotina</taxon>
        <taxon>Sordariomycetes</taxon>
        <taxon>Sordariomycetidae</taxon>
        <taxon>Sordariales</taxon>
        <taxon>Chaetomiaceae</taxon>
        <taxon>Trichocladium</taxon>
    </lineage>
</organism>
<name>A0AAN6ZB81_9PEZI</name>
<comment type="subcellular location">
    <subcellularLocation>
        <location evidence="6">Endomembrane system</location>
        <topology evidence="6">Single-pass membrane protein</topology>
    </subcellularLocation>
    <subcellularLocation>
        <location evidence="1">Nucleus membrane</location>
    </subcellularLocation>
</comment>
<dbReference type="InterPro" id="IPR008547">
    <property type="entry name" value="DUF829_TMEM53"/>
</dbReference>
<keyword evidence="5" id="KW-0539">Nucleus</keyword>
<keyword evidence="9" id="KW-1185">Reference proteome</keyword>
<gene>
    <name evidence="8" type="ORF">BT67DRAFT_457176</name>
</gene>
<evidence type="ECO:0000256" key="5">
    <source>
        <dbReference type="ARBA" id="ARBA00023242"/>
    </source>
</evidence>
<reference evidence="8" key="1">
    <citation type="journal article" date="2023" name="Mol. Phylogenet. Evol.">
        <title>Genome-scale phylogeny and comparative genomics of the fungal order Sordariales.</title>
        <authorList>
            <person name="Hensen N."/>
            <person name="Bonometti L."/>
            <person name="Westerberg I."/>
            <person name="Brannstrom I.O."/>
            <person name="Guillou S."/>
            <person name="Cros-Aarteil S."/>
            <person name="Calhoun S."/>
            <person name="Haridas S."/>
            <person name="Kuo A."/>
            <person name="Mondo S."/>
            <person name="Pangilinan J."/>
            <person name="Riley R."/>
            <person name="LaButti K."/>
            <person name="Andreopoulos B."/>
            <person name="Lipzen A."/>
            <person name="Chen C."/>
            <person name="Yan M."/>
            <person name="Daum C."/>
            <person name="Ng V."/>
            <person name="Clum A."/>
            <person name="Steindorff A."/>
            <person name="Ohm R.A."/>
            <person name="Martin F."/>
            <person name="Silar P."/>
            <person name="Natvig D.O."/>
            <person name="Lalanne C."/>
            <person name="Gautier V."/>
            <person name="Ament-Velasquez S.L."/>
            <person name="Kruys A."/>
            <person name="Hutchinson M.I."/>
            <person name="Powell A.J."/>
            <person name="Barry K."/>
            <person name="Miller A.N."/>
            <person name="Grigoriev I.V."/>
            <person name="Debuchy R."/>
            <person name="Gladieux P."/>
            <person name="Hiltunen Thoren M."/>
            <person name="Johannesson H."/>
        </authorList>
    </citation>
    <scope>NUCLEOTIDE SEQUENCE</scope>
    <source>
        <strain evidence="8">CBS 123565</strain>
    </source>
</reference>
<feature type="region of interest" description="Disordered" evidence="7">
    <location>
        <begin position="240"/>
        <end position="268"/>
    </location>
</feature>
<evidence type="ECO:0000313" key="9">
    <source>
        <dbReference type="Proteomes" id="UP001304895"/>
    </source>
</evidence>
<dbReference type="EMBL" id="MU853416">
    <property type="protein sequence ID" value="KAK4132665.1"/>
    <property type="molecule type" value="Genomic_DNA"/>
</dbReference>
<dbReference type="AlphaFoldDB" id="A0AAN6ZB81"/>
<keyword evidence="4" id="KW-0472">Membrane</keyword>
<comment type="caution">
    <text evidence="8">The sequence shown here is derived from an EMBL/GenBank/DDBJ whole genome shotgun (WGS) entry which is preliminary data.</text>
</comment>
<proteinExistence type="predicted"/>
<accession>A0AAN6ZB81</accession>
<dbReference type="Pfam" id="PF05705">
    <property type="entry name" value="DUF829"/>
    <property type="match status" value="1"/>
</dbReference>
<dbReference type="PANTHER" id="PTHR12265:SF30">
    <property type="entry name" value="TRANSMEMBRANE PROTEIN 53"/>
    <property type="match status" value="1"/>
</dbReference>
<protein>
    <submittedName>
        <fullName evidence="8">Uncharacterized protein</fullName>
    </submittedName>
</protein>
<evidence type="ECO:0000256" key="3">
    <source>
        <dbReference type="ARBA" id="ARBA00022989"/>
    </source>
</evidence>
<reference evidence="8" key="2">
    <citation type="submission" date="2023-05" db="EMBL/GenBank/DDBJ databases">
        <authorList>
            <consortium name="Lawrence Berkeley National Laboratory"/>
            <person name="Steindorff A."/>
            <person name="Hensen N."/>
            <person name="Bonometti L."/>
            <person name="Westerberg I."/>
            <person name="Brannstrom I.O."/>
            <person name="Guillou S."/>
            <person name="Cros-Aarteil S."/>
            <person name="Calhoun S."/>
            <person name="Haridas S."/>
            <person name="Kuo A."/>
            <person name="Mondo S."/>
            <person name="Pangilinan J."/>
            <person name="Riley R."/>
            <person name="Labutti K."/>
            <person name="Andreopoulos B."/>
            <person name="Lipzen A."/>
            <person name="Chen C."/>
            <person name="Yanf M."/>
            <person name="Daum C."/>
            <person name="Ng V."/>
            <person name="Clum A."/>
            <person name="Ohm R."/>
            <person name="Martin F."/>
            <person name="Silar P."/>
            <person name="Natvig D."/>
            <person name="Lalanne C."/>
            <person name="Gautier V."/>
            <person name="Ament-Velasquez S.L."/>
            <person name="Kruys A."/>
            <person name="Hutchinson M.I."/>
            <person name="Powell A.J."/>
            <person name="Barry K."/>
            <person name="Miller A.N."/>
            <person name="Grigoriev I.V."/>
            <person name="Debuchy R."/>
            <person name="Gladieux P."/>
            <person name="Thoren M.H."/>
            <person name="Johannesson H."/>
        </authorList>
    </citation>
    <scope>NUCLEOTIDE SEQUENCE</scope>
    <source>
        <strain evidence="8">CBS 123565</strain>
    </source>
</reference>